<sequence length="71" mass="7903">MVCLGINKRHLTADRIVAGGKGHLFSVNFVPHERETLSKANACGRKSGRTEEKAEQFTVYHHQDMLTAPLV</sequence>
<organism evidence="1 2">
    <name type="scientific">Kipferlia bialata</name>
    <dbReference type="NCBI Taxonomy" id="797122"/>
    <lineage>
        <taxon>Eukaryota</taxon>
        <taxon>Metamonada</taxon>
        <taxon>Carpediemonas-like organisms</taxon>
        <taxon>Kipferlia</taxon>
    </lineage>
</organism>
<dbReference type="Proteomes" id="UP000265618">
    <property type="component" value="Unassembled WGS sequence"/>
</dbReference>
<dbReference type="EMBL" id="BDIP01007739">
    <property type="protein sequence ID" value="GIQ91454.1"/>
    <property type="molecule type" value="Genomic_DNA"/>
</dbReference>
<keyword evidence="2" id="KW-1185">Reference proteome</keyword>
<evidence type="ECO:0000313" key="1">
    <source>
        <dbReference type="EMBL" id="GIQ91454.1"/>
    </source>
</evidence>
<accession>A0A9K3GPQ9</accession>
<dbReference type="Gene3D" id="2.30.110.10">
    <property type="entry name" value="Electron Transport, Fmn-binding Protein, Chain A"/>
    <property type="match status" value="1"/>
</dbReference>
<gene>
    <name evidence="1" type="ORF">KIPB_014713</name>
</gene>
<protein>
    <submittedName>
        <fullName evidence="1">Uncharacterized protein</fullName>
    </submittedName>
</protein>
<proteinExistence type="predicted"/>
<dbReference type="AlphaFoldDB" id="A0A9K3GPQ9"/>
<feature type="non-terminal residue" evidence="1">
    <location>
        <position position="1"/>
    </location>
</feature>
<dbReference type="InterPro" id="IPR012349">
    <property type="entry name" value="Split_barrel_FMN-bd"/>
</dbReference>
<reference evidence="1 2" key="1">
    <citation type="journal article" date="2018" name="PLoS ONE">
        <title>The draft genome of Kipferlia bialata reveals reductive genome evolution in fornicate parasites.</title>
        <authorList>
            <person name="Tanifuji G."/>
            <person name="Takabayashi S."/>
            <person name="Kume K."/>
            <person name="Takagi M."/>
            <person name="Nakayama T."/>
            <person name="Kamikawa R."/>
            <person name="Inagaki Y."/>
            <person name="Hashimoto T."/>
        </authorList>
    </citation>
    <scope>NUCLEOTIDE SEQUENCE [LARGE SCALE GENOMIC DNA]</scope>
    <source>
        <strain evidence="1">NY0173</strain>
    </source>
</reference>
<comment type="caution">
    <text evidence="1">The sequence shown here is derived from an EMBL/GenBank/DDBJ whole genome shotgun (WGS) entry which is preliminary data.</text>
</comment>
<name>A0A9K3GPQ9_9EUKA</name>
<evidence type="ECO:0000313" key="2">
    <source>
        <dbReference type="Proteomes" id="UP000265618"/>
    </source>
</evidence>